<keyword evidence="2" id="KW-0238">DNA-binding</keyword>
<dbReference type="GO" id="GO:0003700">
    <property type="term" value="F:DNA-binding transcription factor activity"/>
    <property type="evidence" value="ECO:0007669"/>
    <property type="project" value="TreeGrafter"/>
</dbReference>
<dbReference type="GO" id="GO:0000976">
    <property type="term" value="F:transcription cis-regulatory region binding"/>
    <property type="evidence" value="ECO:0007669"/>
    <property type="project" value="TreeGrafter"/>
</dbReference>
<sequence length="309" mass="32748">MAFNRRIKLLDVARDAGVSPATVSRAIAQPELVNSATLARVRLSAARLGYVPGGAARALASGRSMTVGAVVPTLDSAIFARALQAMQTELSRQGFQLLVASHDYNAAAEAEAIRILLGRGVDGLILVGAERPAAIWQLLQGAGVAIVLTWCGDDRASSIVVDNEKAGVLAARHLVELGHKRIGAVVGGLQFNDRQTARLTGIRSALRAAALDLPDWLVSEQPLTLAGGRTGCSSMLALEQPPTALIGGIDMLAIGCIEEVHSRGAHGPRGVVRRRHRQYRNVRPHISTTDERPSAGRPNRRGCSKLPSR</sequence>
<dbReference type="InterPro" id="IPR028082">
    <property type="entry name" value="Peripla_BP_I"/>
</dbReference>
<dbReference type="EMBL" id="LT670817">
    <property type="protein sequence ID" value="SHH21498.1"/>
    <property type="molecule type" value="Genomic_DNA"/>
</dbReference>
<dbReference type="PROSITE" id="PS50932">
    <property type="entry name" value="HTH_LACI_2"/>
    <property type="match status" value="1"/>
</dbReference>
<dbReference type="OrthoDB" id="7170131at2"/>
<evidence type="ECO:0000259" key="5">
    <source>
        <dbReference type="PROSITE" id="PS50932"/>
    </source>
</evidence>
<protein>
    <submittedName>
        <fullName evidence="6">Transcriptional regulator, LacI family</fullName>
    </submittedName>
</protein>
<evidence type="ECO:0000256" key="1">
    <source>
        <dbReference type="ARBA" id="ARBA00023015"/>
    </source>
</evidence>
<keyword evidence="3" id="KW-0804">Transcription</keyword>
<dbReference type="Gene3D" id="1.10.260.40">
    <property type="entry name" value="lambda repressor-like DNA-binding domains"/>
    <property type="match status" value="1"/>
</dbReference>
<feature type="domain" description="HTH lacI-type" evidence="5">
    <location>
        <begin position="7"/>
        <end position="61"/>
    </location>
</feature>
<dbReference type="PROSITE" id="PS00356">
    <property type="entry name" value="HTH_LACI_1"/>
    <property type="match status" value="1"/>
</dbReference>
<organism evidence="6 7">
    <name type="scientific">Bradyrhizobium erythrophlei</name>
    <dbReference type="NCBI Taxonomy" id="1437360"/>
    <lineage>
        <taxon>Bacteria</taxon>
        <taxon>Pseudomonadati</taxon>
        <taxon>Pseudomonadota</taxon>
        <taxon>Alphaproteobacteria</taxon>
        <taxon>Hyphomicrobiales</taxon>
        <taxon>Nitrobacteraceae</taxon>
        <taxon>Bradyrhizobium</taxon>
    </lineage>
</organism>
<feature type="compositionally biased region" description="Basic residues" evidence="4">
    <location>
        <begin position="265"/>
        <end position="283"/>
    </location>
</feature>
<keyword evidence="1" id="KW-0805">Transcription regulation</keyword>
<dbReference type="Gene3D" id="3.40.50.2300">
    <property type="match status" value="2"/>
</dbReference>
<accession>A0A1M5R5P7</accession>
<dbReference type="InterPro" id="IPR000843">
    <property type="entry name" value="HTH_LacI"/>
</dbReference>
<evidence type="ECO:0000256" key="4">
    <source>
        <dbReference type="SAM" id="MobiDB-lite"/>
    </source>
</evidence>
<dbReference type="SUPFAM" id="SSF47413">
    <property type="entry name" value="lambda repressor-like DNA-binding domains"/>
    <property type="match status" value="1"/>
</dbReference>
<dbReference type="InterPro" id="IPR010982">
    <property type="entry name" value="Lambda_DNA-bd_dom_sf"/>
</dbReference>
<dbReference type="SMART" id="SM00354">
    <property type="entry name" value="HTH_LACI"/>
    <property type="match status" value="1"/>
</dbReference>
<feature type="region of interest" description="Disordered" evidence="4">
    <location>
        <begin position="265"/>
        <end position="309"/>
    </location>
</feature>
<dbReference type="PANTHER" id="PTHR30146">
    <property type="entry name" value="LACI-RELATED TRANSCRIPTIONAL REPRESSOR"/>
    <property type="match status" value="1"/>
</dbReference>
<reference evidence="6 7" key="1">
    <citation type="submission" date="2016-11" db="EMBL/GenBank/DDBJ databases">
        <authorList>
            <person name="Jaros S."/>
            <person name="Januszkiewicz K."/>
            <person name="Wedrychowicz H."/>
        </authorList>
    </citation>
    <scope>NUCLEOTIDE SEQUENCE [LARGE SCALE GENOMIC DNA]</scope>
    <source>
        <strain evidence="6 7">GAS138</strain>
    </source>
</reference>
<dbReference type="SUPFAM" id="SSF53822">
    <property type="entry name" value="Periplasmic binding protein-like I"/>
    <property type="match status" value="1"/>
</dbReference>
<proteinExistence type="predicted"/>
<dbReference type="PANTHER" id="PTHR30146:SF138">
    <property type="entry name" value="TRANSCRIPTIONAL REGULATORY PROTEIN"/>
    <property type="match status" value="1"/>
</dbReference>
<dbReference type="Proteomes" id="UP000189796">
    <property type="component" value="Chromosome I"/>
</dbReference>
<dbReference type="InterPro" id="IPR001761">
    <property type="entry name" value="Peripla_BP/Lac1_sug-bd_dom"/>
</dbReference>
<dbReference type="CDD" id="cd01392">
    <property type="entry name" value="HTH_LacI"/>
    <property type="match status" value="1"/>
</dbReference>
<evidence type="ECO:0000313" key="6">
    <source>
        <dbReference type="EMBL" id="SHH21498.1"/>
    </source>
</evidence>
<dbReference type="AlphaFoldDB" id="A0A1M5R5P7"/>
<evidence type="ECO:0000313" key="7">
    <source>
        <dbReference type="Proteomes" id="UP000189796"/>
    </source>
</evidence>
<dbReference type="Pfam" id="PF00532">
    <property type="entry name" value="Peripla_BP_1"/>
    <property type="match status" value="1"/>
</dbReference>
<evidence type="ECO:0000256" key="3">
    <source>
        <dbReference type="ARBA" id="ARBA00023163"/>
    </source>
</evidence>
<dbReference type="Pfam" id="PF00356">
    <property type="entry name" value="LacI"/>
    <property type="match status" value="1"/>
</dbReference>
<name>A0A1M5R5P7_9BRAD</name>
<evidence type="ECO:0000256" key="2">
    <source>
        <dbReference type="ARBA" id="ARBA00023125"/>
    </source>
</evidence>
<gene>
    <name evidence="6" type="ORF">SAMN05443248_4089</name>
</gene>
<feature type="compositionally biased region" description="Basic residues" evidence="4">
    <location>
        <begin position="298"/>
        <end position="309"/>
    </location>
</feature>